<evidence type="ECO:0000313" key="2">
    <source>
        <dbReference type="EMBL" id="KAK2827313.1"/>
    </source>
</evidence>
<keyword evidence="1" id="KW-0732">Signal</keyword>
<feature type="chain" id="PRO_5041694693" description="Beta-defensin" evidence="1">
    <location>
        <begin position="21"/>
        <end position="71"/>
    </location>
</feature>
<proteinExistence type="predicted"/>
<evidence type="ECO:0000256" key="1">
    <source>
        <dbReference type="SAM" id="SignalP"/>
    </source>
</evidence>
<accession>A0AA88M298</accession>
<sequence length="71" mass="8252">MCRPDLILILLLLVISAGHAHEIEIHNWRCGYKGLCRRLCFTREHNAGYHGCPNRYKCCAVRFKQIPKNTV</sequence>
<keyword evidence="3" id="KW-1185">Reference proteome</keyword>
<name>A0AA88M298_TACVA</name>
<reference evidence="2" key="1">
    <citation type="submission" date="2023-08" db="EMBL/GenBank/DDBJ databases">
        <title>Pelteobagrus vachellii genome.</title>
        <authorList>
            <person name="Liu H."/>
        </authorList>
    </citation>
    <scope>NUCLEOTIDE SEQUENCE</scope>
    <source>
        <strain evidence="2">PRFRI_2022a</strain>
        <tissue evidence="2">Muscle</tissue>
    </source>
</reference>
<dbReference type="Proteomes" id="UP001187315">
    <property type="component" value="Unassembled WGS sequence"/>
</dbReference>
<organism evidence="2 3">
    <name type="scientific">Tachysurus vachellii</name>
    <name type="common">Darkbarbel catfish</name>
    <name type="synonym">Pelteobagrus vachellii</name>
    <dbReference type="NCBI Taxonomy" id="175792"/>
    <lineage>
        <taxon>Eukaryota</taxon>
        <taxon>Metazoa</taxon>
        <taxon>Chordata</taxon>
        <taxon>Craniata</taxon>
        <taxon>Vertebrata</taxon>
        <taxon>Euteleostomi</taxon>
        <taxon>Actinopterygii</taxon>
        <taxon>Neopterygii</taxon>
        <taxon>Teleostei</taxon>
        <taxon>Ostariophysi</taxon>
        <taxon>Siluriformes</taxon>
        <taxon>Bagridae</taxon>
        <taxon>Tachysurus</taxon>
    </lineage>
</organism>
<gene>
    <name evidence="2" type="ORF">Q7C36_018239</name>
</gene>
<evidence type="ECO:0000313" key="3">
    <source>
        <dbReference type="Proteomes" id="UP001187315"/>
    </source>
</evidence>
<dbReference type="EMBL" id="JAVHJS010000019">
    <property type="protein sequence ID" value="KAK2827313.1"/>
    <property type="molecule type" value="Genomic_DNA"/>
</dbReference>
<dbReference type="AlphaFoldDB" id="A0AA88M298"/>
<feature type="signal peptide" evidence="1">
    <location>
        <begin position="1"/>
        <end position="20"/>
    </location>
</feature>
<protein>
    <recommendedName>
        <fullName evidence="4">Beta-defensin</fullName>
    </recommendedName>
</protein>
<evidence type="ECO:0008006" key="4">
    <source>
        <dbReference type="Google" id="ProtNLM"/>
    </source>
</evidence>
<comment type="caution">
    <text evidence="2">The sequence shown here is derived from an EMBL/GenBank/DDBJ whole genome shotgun (WGS) entry which is preliminary data.</text>
</comment>